<keyword evidence="1" id="KW-1133">Transmembrane helix</keyword>
<dbReference type="EMBL" id="JABXBU010000012">
    <property type="protein sequence ID" value="KAF8788850.1"/>
    <property type="molecule type" value="Genomic_DNA"/>
</dbReference>
<name>A0A8T0FHQ2_ARGBR</name>
<feature type="transmembrane region" description="Helical" evidence="1">
    <location>
        <begin position="191"/>
        <end position="215"/>
    </location>
</feature>
<keyword evidence="1" id="KW-0472">Membrane</keyword>
<feature type="transmembrane region" description="Helical" evidence="1">
    <location>
        <begin position="274"/>
        <end position="297"/>
    </location>
</feature>
<keyword evidence="3" id="KW-1185">Reference proteome</keyword>
<accession>A0A8T0FHQ2</accession>
<feature type="transmembrane region" description="Helical" evidence="1">
    <location>
        <begin position="222"/>
        <end position="241"/>
    </location>
</feature>
<dbReference type="Proteomes" id="UP000807504">
    <property type="component" value="Unassembled WGS sequence"/>
</dbReference>
<proteinExistence type="predicted"/>
<feature type="transmembrane region" description="Helical" evidence="1">
    <location>
        <begin position="156"/>
        <end position="179"/>
    </location>
</feature>
<organism evidence="2 3">
    <name type="scientific">Argiope bruennichi</name>
    <name type="common">Wasp spider</name>
    <name type="synonym">Aranea bruennichi</name>
    <dbReference type="NCBI Taxonomy" id="94029"/>
    <lineage>
        <taxon>Eukaryota</taxon>
        <taxon>Metazoa</taxon>
        <taxon>Ecdysozoa</taxon>
        <taxon>Arthropoda</taxon>
        <taxon>Chelicerata</taxon>
        <taxon>Arachnida</taxon>
        <taxon>Araneae</taxon>
        <taxon>Araneomorphae</taxon>
        <taxon>Entelegynae</taxon>
        <taxon>Araneoidea</taxon>
        <taxon>Araneidae</taxon>
        <taxon>Argiope</taxon>
    </lineage>
</organism>
<dbReference type="AlphaFoldDB" id="A0A8T0FHQ2"/>
<comment type="caution">
    <text evidence="2">The sequence shown here is derived from an EMBL/GenBank/DDBJ whole genome shotgun (WGS) entry which is preliminary data.</text>
</comment>
<protein>
    <submittedName>
        <fullName evidence="2">Uncharacterized protein</fullName>
    </submittedName>
</protein>
<sequence>MSFQDNIEEFQQSLDTTEASEINSHSVMTSGSDVKDTIFAISPDLEDATAVKILKHCTRPSNEQESADDTASTSEAVDINNQVVLEQPDPRQDVIPVINQDLPNSTCGLSDSISLSTADSSSDWSDYFEYSPPCGILGRFYQKYARLALRLRRAGYLLPFEIICLVFTITCCFMGAYNWPLCPADVYIPRYVFFNGAIATLSVCVRSMNSLWTLVLHRSEEFLRYMCAFLLGWVAIVMTLIEMTEFYTMSYSFHKREENYCNEVFYWFVYYKNIVFGVIMTLTALLYIPGLSVYYYADRLDFPGFIQ</sequence>
<evidence type="ECO:0000256" key="1">
    <source>
        <dbReference type="SAM" id="Phobius"/>
    </source>
</evidence>
<reference evidence="2" key="1">
    <citation type="journal article" date="2020" name="bioRxiv">
        <title>Chromosome-level reference genome of the European wasp spider Argiope bruennichi: a resource for studies on range expansion and evolutionary adaptation.</title>
        <authorList>
            <person name="Sheffer M.M."/>
            <person name="Hoppe A."/>
            <person name="Krehenwinkel H."/>
            <person name="Uhl G."/>
            <person name="Kuss A.W."/>
            <person name="Jensen L."/>
            <person name="Jensen C."/>
            <person name="Gillespie R.G."/>
            <person name="Hoff K.J."/>
            <person name="Prost S."/>
        </authorList>
    </citation>
    <scope>NUCLEOTIDE SEQUENCE</scope>
</reference>
<evidence type="ECO:0000313" key="2">
    <source>
        <dbReference type="EMBL" id="KAF8788850.1"/>
    </source>
</evidence>
<gene>
    <name evidence="2" type="ORF">HNY73_006849</name>
</gene>
<keyword evidence="1" id="KW-0812">Transmembrane</keyword>
<evidence type="ECO:0000313" key="3">
    <source>
        <dbReference type="Proteomes" id="UP000807504"/>
    </source>
</evidence>
<reference evidence="2" key="2">
    <citation type="submission" date="2020-06" db="EMBL/GenBank/DDBJ databases">
        <authorList>
            <person name="Sheffer M."/>
        </authorList>
    </citation>
    <scope>NUCLEOTIDE SEQUENCE</scope>
</reference>